<evidence type="ECO:0000313" key="1">
    <source>
        <dbReference type="EMBL" id="SFU10479.1"/>
    </source>
</evidence>
<dbReference type="OrthoDB" id="9899399at2"/>
<keyword evidence="2" id="KW-1185">Reference proteome</keyword>
<accession>A0A1I7DFM9</accession>
<evidence type="ECO:0000313" key="2">
    <source>
        <dbReference type="Proteomes" id="UP000199546"/>
    </source>
</evidence>
<dbReference type="AlphaFoldDB" id="A0A1I7DFM9"/>
<name>A0A1I7DFM9_9ACTN</name>
<proteinExistence type="predicted"/>
<dbReference type="Proteomes" id="UP000199546">
    <property type="component" value="Unassembled WGS sequence"/>
</dbReference>
<organism evidence="1 2">
    <name type="scientific">Geodermatophilus amargosae</name>
    <dbReference type="NCBI Taxonomy" id="1296565"/>
    <lineage>
        <taxon>Bacteria</taxon>
        <taxon>Bacillati</taxon>
        <taxon>Actinomycetota</taxon>
        <taxon>Actinomycetes</taxon>
        <taxon>Geodermatophilales</taxon>
        <taxon>Geodermatophilaceae</taxon>
        <taxon>Geodermatophilus</taxon>
    </lineage>
</organism>
<sequence length="73" mass="7807">MSVSGVLPEECGTYRAVVEDYVLGPVDNGSVSASRGGVTVSQPVSSDEEYTLHEYPSDEVTLCGERLSNHPTF</sequence>
<dbReference type="EMBL" id="FPBA01000059">
    <property type="protein sequence ID" value="SFU10479.1"/>
    <property type="molecule type" value="Genomic_DNA"/>
</dbReference>
<reference evidence="2" key="1">
    <citation type="submission" date="2016-10" db="EMBL/GenBank/DDBJ databases">
        <authorList>
            <person name="Varghese N."/>
            <person name="Submissions S."/>
        </authorList>
    </citation>
    <scope>NUCLEOTIDE SEQUENCE [LARGE SCALE GENOMIC DNA]</scope>
    <source>
        <strain evidence="2">DSM 46136</strain>
    </source>
</reference>
<protein>
    <submittedName>
        <fullName evidence="1">Uncharacterized protein</fullName>
    </submittedName>
</protein>
<gene>
    <name evidence="1" type="ORF">SAMN05660657_05727</name>
</gene>
<dbReference type="RefSeq" id="WP_093585341.1">
    <property type="nucleotide sequence ID" value="NZ_FPBA01000059.1"/>
</dbReference>